<evidence type="ECO:0000313" key="1">
    <source>
        <dbReference type="EMBL" id="QPX48185.1"/>
    </source>
</evidence>
<dbReference type="RefSeq" id="YP_010670195.1">
    <property type="nucleotide sequence ID" value="NC_070963.1"/>
</dbReference>
<dbReference type="EMBL" id="MW015081">
    <property type="protein sequence ID" value="QPX48185.1"/>
    <property type="molecule type" value="Genomic_DNA"/>
</dbReference>
<dbReference type="KEGG" id="vg:77946390"/>
<keyword evidence="2" id="KW-1185">Reference proteome</keyword>
<reference evidence="1" key="1">
    <citation type="submission" date="2020-09" db="EMBL/GenBank/DDBJ databases">
        <authorList>
            <person name="Zhang D."/>
            <person name="Hatherill J.R."/>
            <person name="Ramirez J.F."/>
            <person name="Edinger B."/>
            <person name="Balarin R."/>
            <person name="Sullivan A."/>
            <person name="Humpal K.M."/>
            <person name="Guseva A."/>
            <person name="Butela K.A."/>
            <person name="Garlena R.A."/>
            <person name="Russell D.A."/>
            <person name="Pope W.H."/>
            <person name="Jacobs-Sera D."/>
            <person name="Hatfull G.F."/>
        </authorList>
    </citation>
    <scope>NUCLEOTIDE SEQUENCE</scope>
</reference>
<dbReference type="Proteomes" id="UP000664915">
    <property type="component" value="Segment"/>
</dbReference>
<proteinExistence type="predicted"/>
<protein>
    <submittedName>
        <fullName evidence="1">Head-proximal tip of tail tube tail completion + sheath stabilizer protein</fullName>
    </submittedName>
</protein>
<evidence type="ECO:0000313" key="2">
    <source>
        <dbReference type="Proteomes" id="UP000664915"/>
    </source>
</evidence>
<organism evidence="1 2">
    <name type="scientific">Synechococcus phage S-SRM01</name>
    <dbReference type="NCBI Taxonomy" id="2781608"/>
    <lineage>
        <taxon>Viruses</taxon>
        <taxon>Duplodnaviria</taxon>
        <taxon>Heunggongvirae</taxon>
        <taxon>Uroviricota</taxon>
        <taxon>Caudoviricetes</taxon>
        <taxon>Pantevenvirales</taxon>
        <taxon>Kyanoviridae</taxon>
        <taxon>Serangoonvirus</taxon>
        <taxon>Serangoonvirus essarone</taxon>
    </lineage>
</organism>
<name>A0A879R437_9CAUD</name>
<accession>A0A879R437</accession>
<sequence length="180" mass="20436">MTNALANQISNRNYLSPVGFKFTLAKEPKVSFFCTNAKIPEIVLQTEIQQNYLKDIDVPGDKITYGDLSLKFLVDEDMNNYMAIHTWITGLGFPDSAQDYRDLLTNQDDITQPSDPKRAFSDGSLYILNSNYNTTAIVKFKDLFPVSLTSLEFDSKQTDIQYFTAEASFKYTIYDITTGL</sequence>
<dbReference type="GeneID" id="77946390"/>